<accession>R4Z3S9</accession>
<dbReference type="STRING" id="1229780.BN381_70004"/>
<reference evidence="2 3" key="1">
    <citation type="journal article" date="2013" name="ISME J.">
        <title>Metabolic model for the filamentous 'Candidatus Microthrix parvicella' based on genomic and metagenomic analyses.</title>
        <authorList>
            <person name="Jon McIlroy S."/>
            <person name="Kristiansen R."/>
            <person name="Albertsen M."/>
            <person name="Michael Karst S."/>
            <person name="Rossetti S."/>
            <person name="Lund Nielsen J."/>
            <person name="Tandoi V."/>
            <person name="James Seviour R."/>
            <person name="Nielsen P.H."/>
        </authorList>
    </citation>
    <scope>NUCLEOTIDE SEQUENCE [LARGE SCALE GENOMIC DNA]</scope>
    <source>
        <strain evidence="2 3">RN1</strain>
    </source>
</reference>
<dbReference type="OrthoDB" id="4730123at2"/>
<name>R4Z3S9_9ACTN</name>
<evidence type="ECO:0000256" key="1">
    <source>
        <dbReference type="SAM" id="SignalP"/>
    </source>
</evidence>
<protein>
    <submittedName>
        <fullName evidence="2">Uncharacterized protein</fullName>
    </submittedName>
</protein>
<gene>
    <name evidence="2" type="ORF">BN381_70004</name>
</gene>
<dbReference type="HOGENOM" id="CLU_1198001_0_0_11"/>
<comment type="caution">
    <text evidence="2">The sequence shown here is derived from an EMBL/GenBank/DDBJ whole genome shotgun (WGS) entry which is preliminary data.</text>
</comment>
<dbReference type="PROSITE" id="PS51257">
    <property type="entry name" value="PROKAR_LIPOPROTEIN"/>
    <property type="match status" value="1"/>
</dbReference>
<sequence length="231" mass="24429">MTTRSIRSATTKAAAVLAVVLVAASCAAAAGPHTGWAKYSIAPGAHSATVDANGGTSPIAGLTSVSSRTFKFFFDSSAKYVITEPTQPSDQFDYNKLPGFSDCGDIDLSKNGAMFGWRWRLDTNQKRLEVVQYANNNGTHLYPSAPLLSLSEAEVDGEHPLTYSVRIGGPNNSKYLFSVEGTLPGRSVNVSAELPRQCPSTSTTGSKWASGFYFGGTSTAPSTITGWIQEG</sequence>
<evidence type="ECO:0000313" key="3">
    <source>
        <dbReference type="Proteomes" id="UP000018291"/>
    </source>
</evidence>
<organism evidence="2 3">
    <name type="scientific">Candidatus Neomicrothrix parvicella RN1</name>
    <dbReference type="NCBI Taxonomy" id="1229780"/>
    <lineage>
        <taxon>Bacteria</taxon>
        <taxon>Bacillati</taxon>
        <taxon>Actinomycetota</taxon>
        <taxon>Acidimicrobiia</taxon>
        <taxon>Acidimicrobiales</taxon>
        <taxon>Microthrixaceae</taxon>
        <taxon>Candidatus Neomicrothrix</taxon>
    </lineage>
</organism>
<proteinExistence type="predicted"/>
<dbReference type="eggNOG" id="ENOG5032U6S">
    <property type="taxonomic scope" value="Bacteria"/>
</dbReference>
<evidence type="ECO:0000313" key="2">
    <source>
        <dbReference type="EMBL" id="CCM65305.1"/>
    </source>
</evidence>
<dbReference type="Proteomes" id="UP000018291">
    <property type="component" value="Unassembled WGS sequence"/>
</dbReference>
<dbReference type="RefSeq" id="WP_012229970.1">
    <property type="nucleotide sequence ID" value="NZ_HG422565.1"/>
</dbReference>
<keyword evidence="3" id="KW-1185">Reference proteome</keyword>
<dbReference type="EMBL" id="CANL01000067">
    <property type="protein sequence ID" value="CCM65305.1"/>
    <property type="molecule type" value="Genomic_DNA"/>
</dbReference>
<feature type="chain" id="PRO_5004383738" evidence="1">
    <location>
        <begin position="30"/>
        <end position="231"/>
    </location>
</feature>
<feature type="signal peptide" evidence="1">
    <location>
        <begin position="1"/>
        <end position="29"/>
    </location>
</feature>
<dbReference type="AlphaFoldDB" id="R4Z3S9"/>
<keyword evidence="1" id="KW-0732">Signal</keyword>